<name>A0AAV6VAX7_9ARAC</name>
<evidence type="ECO:0000259" key="1">
    <source>
        <dbReference type="PROSITE" id="PS50835"/>
    </source>
</evidence>
<dbReference type="SUPFAM" id="SSF48726">
    <property type="entry name" value="Immunoglobulin"/>
    <property type="match status" value="1"/>
</dbReference>
<accession>A0AAV6VAX7</accession>
<dbReference type="InterPro" id="IPR036179">
    <property type="entry name" value="Ig-like_dom_sf"/>
</dbReference>
<evidence type="ECO:0000313" key="3">
    <source>
        <dbReference type="Proteomes" id="UP000827092"/>
    </source>
</evidence>
<dbReference type="Proteomes" id="UP000827092">
    <property type="component" value="Unassembled WGS sequence"/>
</dbReference>
<dbReference type="InterPro" id="IPR007110">
    <property type="entry name" value="Ig-like_dom"/>
</dbReference>
<proteinExistence type="predicted"/>
<evidence type="ECO:0000313" key="2">
    <source>
        <dbReference type="EMBL" id="KAG8193119.1"/>
    </source>
</evidence>
<gene>
    <name evidence="2" type="ORF">JTE90_004943</name>
</gene>
<keyword evidence="3" id="KW-1185">Reference proteome</keyword>
<organism evidence="2 3">
    <name type="scientific">Oedothorax gibbosus</name>
    <dbReference type="NCBI Taxonomy" id="931172"/>
    <lineage>
        <taxon>Eukaryota</taxon>
        <taxon>Metazoa</taxon>
        <taxon>Ecdysozoa</taxon>
        <taxon>Arthropoda</taxon>
        <taxon>Chelicerata</taxon>
        <taxon>Arachnida</taxon>
        <taxon>Araneae</taxon>
        <taxon>Araneomorphae</taxon>
        <taxon>Entelegynae</taxon>
        <taxon>Araneoidea</taxon>
        <taxon>Linyphiidae</taxon>
        <taxon>Erigoninae</taxon>
        <taxon>Oedothorax</taxon>
    </lineage>
</organism>
<reference evidence="2 3" key="1">
    <citation type="journal article" date="2022" name="Nat. Ecol. Evol.">
        <title>A masculinizing supergene underlies an exaggerated male reproductive morph in a spider.</title>
        <authorList>
            <person name="Hendrickx F."/>
            <person name="De Corte Z."/>
            <person name="Sonet G."/>
            <person name="Van Belleghem S.M."/>
            <person name="Kostlbacher S."/>
            <person name="Vangestel C."/>
        </authorList>
    </citation>
    <scope>NUCLEOTIDE SEQUENCE [LARGE SCALE GENOMIC DNA]</scope>
    <source>
        <strain evidence="2">W744_W776</strain>
    </source>
</reference>
<dbReference type="PROSITE" id="PS50835">
    <property type="entry name" value="IG_LIKE"/>
    <property type="match status" value="1"/>
</dbReference>
<protein>
    <recommendedName>
        <fullName evidence="1">Ig-like domain-containing protein</fullName>
    </recommendedName>
</protein>
<dbReference type="AlphaFoldDB" id="A0AAV6VAX7"/>
<dbReference type="EMBL" id="JAFNEN010000129">
    <property type="protein sequence ID" value="KAG8193119.1"/>
    <property type="molecule type" value="Genomic_DNA"/>
</dbReference>
<dbReference type="InterPro" id="IPR013783">
    <property type="entry name" value="Ig-like_fold"/>
</dbReference>
<dbReference type="Gene3D" id="2.60.40.10">
    <property type="entry name" value="Immunoglobulins"/>
    <property type="match status" value="1"/>
</dbReference>
<sequence>MRCLGYMMKQRFNPQVYDDFVVRGNTAVLRCHLPSFVREYVVVDSWIRNDDHVLKITETKARSYTVLRTGELLIHETQEKDSNWSYRCQTRHRLTGEMVTSVSFGKIVVTGKWHWQLFIHKCMN</sequence>
<feature type="domain" description="Ig-like" evidence="1">
    <location>
        <begin position="14"/>
        <end position="105"/>
    </location>
</feature>
<comment type="caution">
    <text evidence="2">The sequence shown here is derived from an EMBL/GenBank/DDBJ whole genome shotgun (WGS) entry which is preliminary data.</text>
</comment>